<dbReference type="SUPFAM" id="SSF50978">
    <property type="entry name" value="WD40 repeat-like"/>
    <property type="match status" value="1"/>
</dbReference>
<dbReference type="InterPro" id="IPR020472">
    <property type="entry name" value="WD40_PAC1"/>
</dbReference>
<accession>A0A1Y1ILV7</accession>
<dbReference type="SMART" id="SM00320">
    <property type="entry name" value="WD40"/>
    <property type="match status" value="12"/>
</dbReference>
<dbReference type="SUPFAM" id="SSF50998">
    <property type="entry name" value="Quinoprotein alcohol dehydrogenase-like"/>
    <property type="match status" value="1"/>
</dbReference>
<dbReference type="GO" id="GO:0000480">
    <property type="term" value="P:endonucleolytic cleavage in 5'-ETS of tricistronic rRNA transcript (SSU-rRNA, 5.8S rRNA, LSU-rRNA)"/>
    <property type="evidence" value="ECO:0000318"/>
    <property type="project" value="GO_Central"/>
</dbReference>
<dbReference type="OMA" id="PYVQRHF"/>
<dbReference type="GO" id="GO:0032040">
    <property type="term" value="C:small-subunit processome"/>
    <property type="evidence" value="ECO:0007669"/>
    <property type="project" value="InterPro"/>
</dbReference>
<feature type="repeat" description="WD" evidence="5">
    <location>
        <begin position="597"/>
        <end position="638"/>
    </location>
</feature>
<dbReference type="STRING" id="105231.A0A1Y1ILV7"/>
<dbReference type="Gene3D" id="2.130.10.10">
    <property type="entry name" value="YVTN repeat-like/Quinoprotein amine dehydrogenase"/>
    <property type="match status" value="4"/>
</dbReference>
<dbReference type="AlphaFoldDB" id="A0A1Y1ILV7"/>
<feature type="domain" description="U3 small nucleolar RNA-associated protein 13 C-terminal" evidence="7">
    <location>
        <begin position="692"/>
        <end position="826"/>
    </location>
</feature>
<dbReference type="InterPro" id="IPR011047">
    <property type="entry name" value="Quinoprotein_ADH-like_sf"/>
</dbReference>
<dbReference type="InterPro" id="IPR001680">
    <property type="entry name" value="WD40_rpt"/>
</dbReference>
<dbReference type="PROSITE" id="PS50294">
    <property type="entry name" value="WD_REPEATS_REGION"/>
    <property type="match status" value="8"/>
</dbReference>
<evidence type="ECO:0000256" key="1">
    <source>
        <dbReference type="ARBA" id="ARBA00004604"/>
    </source>
</evidence>
<evidence type="ECO:0000256" key="4">
    <source>
        <dbReference type="ARBA" id="ARBA00023242"/>
    </source>
</evidence>
<dbReference type="Proteomes" id="UP000054558">
    <property type="component" value="Unassembled WGS sequence"/>
</dbReference>
<feature type="repeat" description="WD" evidence="5">
    <location>
        <begin position="464"/>
        <end position="499"/>
    </location>
</feature>
<gene>
    <name evidence="8" type="ORF">KFL_008710040</name>
</gene>
<feature type="repeat" description="WD" evidence="5">
    <location>
        <begin position="190"/>
        <end position="231"/>
    </location>
</feature>
<evidence type="ECO:0000256" key="5">
    <source>
        <dbReference type="PROSITE-ProRule" id="PRU00221"/>
    </source>
</evidence>
<dbReference type="PANTHER" id="PTHR19854">
    <property type="entry name" value="TRANSDUCIN BETA-LIKE 3"/>
    <property type="match status" value="1"/>
</dbReference>
<keyword evidence="9" id="KW-1185">Reference proteome</keyword>
<feature type="compositionally biased region" description="Acidic residues" evidence="6">
    <location>
        <begin position="907"/>
        <end position="927"/>
    </location>
</feature>
<feature type="repeat" description="WD" evidence="5">
    <location>
        <begin position="639"/>
        <end position="670"/>
    </location>
</feature>
<dbReference type="Pfam" id="PF00400">
    <property type="entry name" value="WD40"/>
    <property type="match status" value="9"/>
</dbReference>
<dbReference type="PRINTS" id="PR00320">
    <property type="entry name" value="GPROTEINBRPT"/>
</dbReference>
<evidence type="ECO:0000256" key="6">
    <source>
        <dbReference type="SAM" id="MobiDB-lite"/>
    </source>
</evidence>
<dbReference type="PANTHER" id="PTHR19854:SF15">
    <property type="entry name" value="TRANSDUCIN BETA-LIKE PROTEIN 3"/>
    <property type="match status" value="1"/>
</dbReference>
<keyword evidence="3" id="KW-0677">Repeat</keyword>
<keyword evidence="4" id="KW-0539">Nucleus</keyword>
<feature type="repeat" description="WD" evidence="5">
    <location>
        <begin position="146"/>
        <end position="189"/>
    </location>
</feature>
<comment type="subcellular location">
    <subcellularLocation>
        <location evidence="1">Nucleus</location>
        <location evidence="1">Nucleolus</location>
    </subcellularLocation>
</comment>
<dbReference type="EMBL" id="DF237820">
    <property type="protein sequence ID" value="GAQ91865.1"/>
    <property type="molecule type" value="Genomic_DNA"/>
</dbReference>
<sequence>MASPAIAGKGLLKKTYRPASKLEVFYTGGRVALSKDGSFVVCPCSEEVKVVDIASNTVLRTFPGDTELITAVAVGPKGRNVFSASRSLQAKWWDKETGECRRSWKAHDGPVADMAVDASGGLLATASTDRSVRVWDVEKGFCTHSFKGHQGVVSRVLFHPDAHRLQLFSAGDDASVKVWDLVTKTCAATLRKHFSTVTGLAVSTDGWTLLSVGRDKVANAWNLRDNTLITTVPVYEALEGVSVVPPGSALPGALRILEPALKRARKKSPAGVRFVTVGESGVIRVWDADSAKCVYEYRSPTVEALSSAAKSEDEGAVAALRLTDVVATHGGDGLMCATGDQRLVFYEAAQQERDGQVSDGGEASTSGSALHMAKELIGYNDEITDLRFLGPEGQTLAVATNSEQIRLYDLATRACSRSLIGHTDIVLCLDAATGPSGQPLLASAGKDHSLRIWDVATGACLASATGHSAAVGALAFSRRGCKFVVTGASDRTLKYWTLEKLFADGGIKSQAVVAAHEKDINAVAIAPNDSLACTGSQDRTARIWRLPELAPVRTLRGHKRGIWSVEFSPVDQAVLTASGDKTVRIWALADGSCLKTFEGHTASVLRATFLSRGTQIVSAGADGLVKLWTIRTNECVNTFDEHQDKIWALAASPDETRLATGGGDSLVAVWADTTREDESEALAEEQAELLKDQDLSNALAATDYVRALRLAFELRRPFRMLKVFEELLRGAGGAEKVEHAVAGLDKEHLQLLLSYIREWNSNARFCHTAQAVLSGVFRVHPPDTLAEVPQIKEIVEGLLPYSQRHFNRMDRLVRSTFLLDYTLASMSVLAPTEDAAAAQHEVALAPELPPAELEKPSGKPLIFSGVDLSQYGITSLDQVKRVQVVDSDYEGSSGPEDEGVEKAGVSEGEEGEGPEEGTGAEDDDIRDEGDGAGVPETEKEDDPVGPRKKAKKKGIGNGHGEVENGDTPGKNEKKKKKKVEVSGSEVKSDKKKGLLGSRSKLGANGSSKQRKRTKS</sequence>
<organism evidence="8 9">
    <name type="scientific">Klebsormidium nitens</name>
    <name type="common">Green alga</name>
    <name type="synonym">Ulothrix nitens</name>
    <dbReference type="NCBI Taxonomy" id="105231"/>
    <lineage>
        <taxon>Eukaryota</taxon>
        <taxon>Viridiplantae</taxon>
        <taxon>Streptophyta</taxon>
        <taxon>Klebsormidiophyceae</taxon>
        <taxon>Klebsormidiales</taxon>
        <taxon>Klebsormidiaceae</taxon>
        <taxon>Klebsormidium</taxon>
    </lineage>
</organism>
<reference evidence="8 9" key="1">
    <citation type="journal article" date="2014" name="Nat. Commun.">
        <title>Klebsormidium flaccidum genome reveals primary factors for plant terrestrial adaptation.</title>
        <authorList>
            <person name="Hori K."/>
            <person name="Maruyama F."/>
            <person name="Fujisawa T."/>
            <person name="Togashi T."/>
            <person name="Yamamoto N."/>
            <person name="Seo M."/>
            <person name="Sato S."/>
            <person name="Yamada T."/>
            <person name="Mori H."/>
            <person name="Tajima N."/>
            <person name="Moriyama T."/>
            <person name="Ikeuchi M."/>
            <person name="Watanabe M."/>
            <person name="Wada H."/>
            <person name="Kobayashi K."/>
            <person name="Saito M."/>
            <person name="Masuda T."/>
            <person name="Sasaki-Sekimoto Y."/>
            <person name="Mashiguchi K."/>
            <person name="Awai K."/>
            <person name="Shimojima M."/>
            <person name="Masuda S."/>
            <person name="Iwai M."/>
            <person name="Nobusawa T."/>
            <person name="Narise T."/>
            <person name="Kondo S."/>
            <person name="Saito H."/>
            <person name="Sato R."/>
            <person name="Murakawa M."/>
            <person name="Ihara Y."/>
            <person name="Oshima-Yamada Y."/>
            <person name="Ohtaka K."/>
            <person name="Satoh M."/>
            <person name="Sonobe K."/>
            <person name="Ishii M."/>
            <person name="Ohtani R."/>
            <person name="Kanamori-Sato M."/>
            <person name="Honoki R."/>
            <person name="Miyazaki D."/>
            <person name="Mochizuki H."/>
            <person name="Umetsu J."/>
            <person name="Higashi K."/>
            <person name="Shibata D."/>
            <person name="Kamiya Y."/>
            <person name="Sato N."/>
            <person name="Nakamura Y."/>
            <person name="Tabata S."/>
            <person name="Ida S."/>
            <person name="Kurokawa K."/>
            <person name="Ohta H."/>
        </authorList>
    </citation>
    <scope>NUCLEOTIDE SEQUENCE [LARGE SCALE GENOMIC DNA]</scope>
    <source>
        <strain evidence="8 9">NIES-2285</strain>
    </source>
</reference>
<dbReference type="PROSITE" id="PS50082">
    <property type="entry name" value="WD_REPEATS_2"/>
    <property type="match status" value="9"/>
</dbReference>
<evidence type="ECO:0000256" key="3">
    <source>
        <dbReference type="ARBA" id="ARBA00022737"/>
    </source>
</evidence>
<dbReference type="CDD" id="cd00200">
    <property type="entry name" value="WD40"/>
    <property type="match status" value="2"/>
</dbReference>
<feature type="repeat" description="WD" evidence="5">
    <location>
        <begin position="555"/>
        <end position="596"/>
    </location>
</feature>
<dbReference type="SUPFAM" id="SSF51004">
    <property type="entry name" value="C-terminal (heme d1) domain of cytochrome cd1-nitrite reductase"/>
    <property type="match status" value="1"/>
</dbReference>
<dbReference type="PROSITE" id="PS00678">
    <property type="entry name" value="WD_REPEATS_1"/>
    <property type="match status" value="4"/>
</dbReference>
<proteinExistence type="predicted"/>
<dbReference type="Pfam" id="PF08625">
    <property type="entry name" value="Utp13"/>
    <property type="match status" value="1"/>
</dbReference>
<feature type="repeat" description="WD" evidence="5">
    <location>
        <begin position="419"/>
        <end position="463"/>
    </location>
</feature>
<dbReference type="GO" id="GO:0000472">
    <property type="term" value="P:endonucleolytic cleavage to generate mature 5'-end of SSU-rRNA from (SSU-rRNA, 5.8S rRNA, LSU-rRNA)"/>
    <property type="evidence" value="ECO:0000318"/>
    <property type="project" value="GO_Central"/>
</dbReference>
<dbReference type="GO" id="GO:0030686">
    <property type="term" value="C:90S preribosome"/>
    <property type="evidence" value="ECO:0000318"/>
    <property type="project" value="GO_Central"/>
</dbReference>
<feature type="region of interest" description="Disordered" evidence="6">
    <location>
        <begin position="887"/>
        <end position="1015"/>
    </location>
</feature>
<name>A0A1Y1ILV7_KLENI</name>
<dbReference type="InterPro" id="IPR011048">
    <property type="entry name" value="Haem_d1_sf"/>
</dbReference>
<dbReference type="InterPro" id="IPR013934">
    <property type="entry name" value="Utp13_C"/>
</dbReference>
<dbReference type="OrthoDB" id="5414888at2759"/>
<dbReference type="InterPro" id="IPR015943">
    <property type="entry name" value="WD40/YVTN_repeat-like_dom_sf"/>
</dbReference>
<dbReference type="GO" id="GO:0034511">
    <property type="term" value="F:U3 snoRNA binding"/>
    <property type="evidence" value="ECO:0000318"/>
    <property type="project" value="GO_Central"/>
</dbReference>
<evidence type="ECO:0000313" key="8">
    <source>
        <dbReference type="EMBL" id="GAQ91865.1"/>
    </source>
</evidence>
<feature type="repeat" description="WD" evidence="5">
    <location>
        <begin position="104"/>
        <end position="145"/>
    </location>
</feature>
<dbReference type="GO" id="GO:0005730">
    <property type="term" value="C:nucleolus"/>
    <property type="evidence" value="ECO:0000318"/>
    <property type="project" value="GO_Central"/>
</dbReference>
<protein>
    <submittedName>
        <fullName evidence="8">WD40-repeat-containing subunit of the 18S rRNA processing complex</fullName>
    </submittedName>
</protein>
<feature type="repeat" description="WD" evidence="5">
    <location>
        <begin position="513"/>
        <end position="554"/>
    </location>
</feature>
<evidence type="ECO:0000313" key="9">
    <source>
        <dbReference type="Proteomes" id="UP000054558"/>
    </source>
</evidence>
<evidence type="ECO:0000259" key="7">
    <source>
        <dbReference type="Pfam" id="PF08625"/>
    </source>
</evidence>
<dbReference type="InterPro" id="IPR019775">
    <property type="entry name" value="WD40_repeat_CS"/>
</dbReference>
<dbReference type="InterPro" id="IPR036322">
    <property type="entry name" value="WD40_repeat_dom_sf"/>
</dbReference>
<keyword evidence="2 5" id="KW-0853">WD repeat</keyword>
<evidence type="ECO:0000256" key="2">
    <source>
        <dbReference type="ARBA" id="ARBA00022574"/>
    </source>
</evidence>